<gene>
    <name evidence="1" type="ORF">KUC_2214</name>
</gene>
<evidence type="ECO:0000313" key="2">
    <source>
        <dbReference type="Proteomes" id="UP000005756"/>
    </source>
</evidence>
<dbReference type="Proteomes" id="UP000005756">
    <property type="component" value="Unassembled WGS sequence"/>
</dbReference>
<proteinExistence type="predicted"/>
<sequence>MCRAFSRKREALESYSSSLEGLNNHKGHVKYYPDGKRLTETDNNIKPCWEKKTVNLMFFYALNAPSYCT</sequence>
<accession>A0A7U9BZS1</accession>
<name>A0A7U9BZS1_9GAMM</name>
<evidence type="ECO:0000313" key="1">
    <source>
        <dbReference type="EMBL" id="EHJ92269.1"/>
    </source>
</evidence>
<reference evidence="1 2" key="1">
    <citation type="submission" date="2011-10" db="EMBL/GenBank/DDBJ databases">
        <authorList>
            <person name="Quillaguamn J."/>
            <person name="Guzmn D."/>
            <person name="Balderrama-Subieta A."/>
            <person name="Cardona-Ortuo C."/>
            <person name="Guevara-Martnez M."/>
            <person name="Callisaya-Quispe N."/>
        </authorList>
    </citation>
    <scope>NUCLEOTIDE SEQUENCE [LARGE SCALE GENOMIC DNA]</scope>
    <source>
        <strain evidence="1 2">LC1</strain>
    </source>
</reference>
<organism evidence="1 2">
    <name type="scientific">Vreelandella boliviensis LC1</name>
    <dbReference type="NCBI Taxonomy" id="1072583"/>
    <lineage>
        <taxon>Bacteria</taxon>
        <taxon>Pseudomonadati</taxon>
        <taxon>Pseudomonadota</taxon>
        <taxon>Gammaproteobacteria</taxon>
        <taxon>Oceanospirillales</taxon>
        <taxon>Halomonadaceae</taxon>
        <taxon>Vreelandella</taxon>
    </lineage>
</organism>
<dbReference type="AlphaFoldDB" id="A0A7U9BZS1"/>
<protein>
    <submittedName>
        <fullName evidence="1">Uncharacterized protein</fullName>
    </submittedName>
</protein>
<dbReference type="EMBL" id="JH393258">
    <property type="protein sequence ID" value="EHJ92269.1"/>
    <property type="molecule type" value="Genomic_DNA"/>
</dbReference>